<dbReference type="InterPro" id="IPR027417">
    <property type="entry name" value="P-loop_NTPase"/>
</dbReference>
<feature type="compositionally biased region" description="Acidic residues" evidence="1">
    <location>
        <begin position="62"/>
        <end position="72"/>
    </location>
</feature>
<feature type="compositionally biased region" description="Pro residues" evidence="1">
    <location>
        <begin position="73"/>
        <end position="93"/>
    </location>
</feature>
<organism evidence="2 3">
    <name type="scientific">Saguinus oedipus</name>
    <name type="common">Cotton-top tamarin</name>
    <name type="synonym">Oedipomidas oedipus</name>
    <dbReference type="NCBI Taxonomy" id="9490"/>
    <lineage>
        <taxon>Eukaryota</taxon>
        <taxon>Metazoa</taxon>
        <taxon>Chordata</taxon>
        <taxon>Craniata</taxon>
        <taxon>Vertebrata</taxon>
        <taxon>Euteleostomi</taxon>
        <taxon>Mammalia</taxon>
        <taxon>Eutheria</taxon>
        <taxon>Euarchontoglires</taxon>
        <taxon>Primates</taxon>
        <taxon>Haplorrhini</taxon>
        <taxon>Platyrrhini</taxon>
        <taxon>Cebidae</taxon>
        <taxon>Callitrichinae</taxon>
        <taxon>Saguinus</taxon>
    </lineage>
</organism>
<proteinExistence type="predicted"/>
<dbReference type="Proteomes" id="UP001266305">
    <property type="component" value="Unassembled WGS sequence"/>
</dbReference>
<gene>
    <name evidence="2" type="ORF">P7K49_000705</name>
</gene>
<dbReference type="EMBL" id="JASSZA010000001">
    <property type="protein sequence ID" value="KAK2119319.1"/>
    <property type="molecule type" value="Genomic_DNA"/>
</dbReference>
<sequence length="107" mass="11434">MVGVTEAGRRKEGAGMCEAPRPNPPSPPGICGYWKNHFAVAQSEAFDRVYLKQMQGMPTFPWDEDPEEDDSPGPEPSPEPEPSPSPSPSPCPGSGPGQPSEPSHPRP</sequence>
<evidence type="ECO:0000313" key="2">
    <source>
        <dbReference type="EMBL" id="KAK2119319.1"/>
    </source>
</evidence>
<accession>A0ABQ9WE67</accession>
<reference evidence="2 3" key="1">
    <citation type="submission" date="2023-05" db="EMBL/GenBank/DDBJ databases">
        <title>B98-5 Cell Line De Novo Hybrid Assembly: An Optical Mapping Approach.</title>
        <authorList>
            <person name="Kananen K."/>
            <person name="Auerbach J.A."/>
            <person name="Kautto E."/>
            <person name="Blachly J.S."/>
        </authorList>
    </citation>
    <scope>NUCLEOTIDE SEQUENCE [LARGE SCALE GENOMIC DNA]</scope>
    <source>
        <strain evidence="2">B95-8</strain>
        <tissue evidence="2">Cell line</tissue>
    </source>
</reference>
<comment type="caution">
    <text evidence="2">The sequence shown here is derived from an EMBL/GenBank/DDBJ whole genome shotgun (WGS) entry which is preliminary data.</text>
</comment>
<name>A0ABQ9WE67_SAGOE</name>
<evidence type="ECO:0000313" key="3">
    <source>
        <dbReference type="Proteomes" id="UP001266305"/>
    </source>
</evidence>
<evidence type="ECO:0000256" key="1">
    <source>
        <dbReference type="SAM" id="MobiDB-lite"/>
    </source>
</evidence>
<keyword evidence="3" id="KW-1185">Reference proteome</keyword>
<protein>
    <submittedName>
        <fullName evidence="2">Uncharacterized protein</fullName>
    </submittedName>
</protein>
<dbReference type="Gene3D" id="3.40.50.300">
    <property type="entry name" value="P-loop containing nucleotide triphosphate hydrolases"/>
    <property type="match status" value="1"/>
</dbReference>
<feature type="region of interest" description="Disordered" evidence="1">
    <location>
        <begin position="1"/>
        <end position="31"/>
    </location>
</feature>
<feature type="region of interest" description="Disordered" evidence="1">
    <location>
        <begin position="56"/>
        <end position="107"/>
    </location>
</feature>